<accession>A0A9D4X8E7</accession>
<organism evidence="1 2">
    <name type="scientific">Pisum sativum</name>
    <name type="common">Garden pea</name>
    <name type="synonym">Lathyrus oleraceus</name>
    <dbReference type="NCBI Taxonomy" id="3888"/>
    <lineage>
        <taxon>Eukaryota</taxon>
        <taxon>Viridiplantae</taxon>
        <taxon>Streptophyta</taxon>
        <taxon>Embryophyta</taxon>
        <taxon>Tracheophyta</taxon>
        <taxon>Spermatophyta</taxon>
        <taxon>Magnoliopsida</taxon>
        <taxon>eudicotyledons</taxon>
        <taxon>Gunneridae</taxon>
        <taxon>Pentapetalae</taxon>
        <taxon>rosids</taxon>
        <taxon>fabids</taxon>
        <taxon>Fabales</taxon>
        <taxon>Fabaceae</taxon>
        <taxon>Papilionoideae</taxon>
        <taxon>50 kb inversion clade</taxon>
        <taxon>NPAAA clade</taxon>
        <taxon>Hologalegina</taxon>
        <taxon>IRL clade</taxon>
        <taxon>Fabeae</taxon>
        <taxon>Lathyrus</taxon>
    </lineage>
</organism>
<dbReference type="AlphaFoldDB" id="A0A9D4X8E7"/>
<dbReference type="EMBL" id="JAMSHJ010000004">
    <property type="protein sequence ID" value="KAI5415474.1"/>
    <property type="molecule type" value="Genomic_DNA"/>
</dbReference>
<name>A0A9D4X8E7_PEA</name>
<sequence length="177" mass="19421">MFFEISSNFIIGNSLIVLSRDENSVDTNRNHGTLVIVILNSDLSLTIRSQPSTSTILTNLSQTSTELGCKNVTQRHQLRSLISSITKHMTLVTSTNFLRLLGEMTMHTLSNIRTLLLNIHKNLAVVSIKTHICRNKPNIPAGVTDNLLIINISLGCDLSKNHNQVSLGAGFTCNLAV</sequence>
<gene>
    <name evidence="1" type="ORF">KIW84_040779</name>
</gene>
<protein>
    <submittedName>
        <fullName evidence="1">Uncharacterized protein</fullName>
    </submittedName>
</protein>
<dbReference type="Proteomes" id="UP001058974">
    <property type="component" value="Chromosome 4"/>
</dbReference>
<comment type="caution">
    <text evidence="1">The sequence shown here is derived from an EMBL/GenBank/DDBJ whole genome shotgun (WGS) entry which is preliminary data.</text>
</comment>
<dbReference type="Gramene" id="Psat04G0077900-T1">
    <property type="protein sequence ID" value="KAI5415474.1"/>
    <property type="gene ID" value="KIW84_040779"/>
</dbReference>
<evidence type="ECO:0000313" key="1">
    <source>
        <dbReference type="EMBL" id="KAI5415474.1"/>
    </source>
</evidence>
<reference evidence="1 2" key="1">
    <citation type="journal article" date="2022" name="Nat. Genet.">
        <title>Improved pea reference genome and pan-genome highlight genomic features and evolutionary characteristics.</title>
        <authorList>
            <person name="Yang T."/>
            <person name="Liu R."/>
            <person name="Luo Y."/>
            <person name="Hu S."/>
            <person name="Wang D."/>
            <person name="Wang C."/>
            <person name="Pandey M.K."/>
            <person name="Ge S."/>
            <person name="Xu Q."/>
            <person name="Li N."/>
            <person name="Li G."/>
            <person name="Huang Y."/>
            <person name="Saxena R.K."/>
            <person name="Ji Y."/>
            <person name="Li M."/>
            <person name="Yan X."/>
            <person name="He Y."/>
            <person name="Liu Y."/>
            <person name="Wang X."/>
            <person name="Xiang C."/>
            <person name="Varshney R.K."/>
            <person name="Ding H."/>
            <person name="Gao S."/>
            <person name="Zong X."/>
        </authorList>
    </citation>
    <scope>NUCLEOTIDE SEQUENCE [LARGE SCALE GENOMIC DNA]</scope>
    <source>
        <strain evidence="1 2">cv. Zhongwan 6</strain>
    </source>
</reference>
<keyword evidence="2" id="KW-1185">Reference proteome</keyword>
<proteinExistence type="predicted"/>
<evidence type="ECO:0000313" key="2">
    <source>
        <dbReference type="Proteomes" id="UP001058974"/>
    </source>
</evidence>